<name>I7A2Q4_MELRP</name>
<dbReference type="OrthoDB" id="9760450at2"/>
<evidence type="ECO:0000256" key="1">
    <source>
        <dbReference type="SAM" id="SignalP"/>
    </source>
</evidence>
<feature type="chain" id="PRO_5003707415" evidence="1">
    <location>
        <begin position="21"/>
        <end position="718"/>
    </location>
</feature>
<dbReference type="HOGENOM" id="CLU_013448_0_0_10"/>
<feature type="signal peptide" evidence="1">
    <location>
        <begin position="1"/>
        <end position="20"/>
    </location>
</feature>
<dbReference type="eggNOG" id="COG1874">
    <property type="taxonomic scope" value="Bacteria"/>
</dbReference>
<organism evidence="2 3">
    <name type="scientific">Melioribacter roseus (strain DSM 23840 / JCM 17771 / VKM B-2668 / P3M-2)</name>
    <dbReference type="NCBI Taxonomy" id="1191523"/>
    <lineage>
        <taxon>Bacteria</taxon>
        <taxon>Pseudomonadati</taxon>
        <taxon>Ignavibacteriota</taxon>
        <taxon>Ignavibacteria</taxon>
        <taxon>Ignavibacteriales</taxon>
        <taxon>Melioribacteraceae</taxon>
        <taxon>Melioribacter</taxon>
    </lineage>
</organism>
<dbReference type="AlphaFoldDB" id="I7A2Q4"/>
<keyword evidence="3" id="KW-1185">Reference proteome</keyword>
<evidence type="ECO:0000313" key="3">
    <source>
        <dbReference type="Proteomes" id="UP000009011"/>
    </source>
</evidence>
<dbReference type="SUPFAM" id="SSF51445">
    <property type="entry name" value="(Trans)glycosidases"/>
    <property type="match status" value="1"/>
</dbReference>
<gene>
    <name evidence="2" type="ordered locus">MROS_0970</name>
</gene>
<reference evidence="2 3" key="1">
    <citation type="journal article" date="2013" name="PLoS ONE">
        <title>Genomic analysis of Melioribacter roseus, facultatively anaerobic organotrophic bacterium representing a novel deep lineage within Bacteriodetes/Chlorobi group.</title>
        <authorList>
            <person name="Kadnikov V.V."/>
            <person name="Mardanov A.V."/>
            <person name="Podosokorskaya O.A."/>
            <person name="Gavrilov S.N."/>
            <person name="Kublanov I.V."/>
            <person name="Beletsky A.V."/>
            <person name="Bonch-Osmolovskaya E.A."/>
            <person name="Ravin N.V."/>
        </authorList>
    </citation>
    <scope>NUCLEOTIDE SEQUENCE [LARGE SCALE GENOMIC DNA]</scope>
    <source>
        <strain evidence="3">JCM 17771 / P3M-2</strain>
    </source>
</reference>
<dbReference type="Proteomes" id="UP000009011">
    <property type="component" value="Chromosome"/>
</dbReference>
<proteinExistence type="predicted"/>
<protein>
    <submittedName>
        <fullName evidence="2">Beta-agarase</fullName>
    </submittedName>
</protein>
<dbReference type="InterPro" id="IPR017853">
    <property type="entry name" value="GH"/>
</dbReference>
<dbReference type="Gene3D" id="3.20.20.80">
    <property type="entry name" value="Glycosidases"/>
    <property type="match status" value="1"/>
</dbReference>
<evidence type="ECO:0000313" key="2">
    <source>
        <dbReference type="EMBL" id="AFN74211.1"/>
    </source>
</evidence>
<dbReference type="RefSeq" id="WP_014855647.1">
    <property type="nucleotide sequence ID" value="NC_018178.1"/>
</dbReference>
<accession>I7A2Q4</accession>
<dbReference type="STRING" id="1191523.MROS_0970"/>
<dbReference type="EMBL" id="CP003557">
    <property type="protein sequence ID" value="AFN74211.1"/>
    <property type="molecule type" value="Genomic_DNA"/>
</dbReference>
<dbReference type="PATRIC" id="fig|1191523.3.peg.1024"/>
<keyword evidence="1" id="KW-0732">Signal</keyword>
<sequence>MKLKHFNTALLLLLITVKFAFSNSIDSKNRIQFFSLPKIADRNTNCAFIEGNSVKDERYLEIKPLENNDGLIIWEKGDLPDWTKGKYLVIEITGDNDYSGTINIEFYKESGKSAAEKIILQSGEVKLKDKNAPWFSSLMGILPRLRTKIVFPLSYLDAQTLFVERFPRQLKGTINGNRLYPDDITKVVLRFGPCFEPYFKPVYNLFSVYLSDEKPEPNTPLNKPVIDKFGQWTLKDWKGKVYDEEELIRKQTELKNNLEEVNLPESWSKYGGWKEKKLKATGFFRTQYDGKRWWLVDPEGYAFLSVGVDCIRKTSAGPVEGIEDLFEWLPGEDDPEASALFNNRDGKKYMDFYVSNLIRVFGKDWEKEWESITAGLLKKFRFNTIGNWSDLEYAKKIKIPYVLPLRNFPSTDILLYRDFPDVFSKEYETNSEEFARQLVDYKNDPYLIGYFLRNEPHWAFGYHNLAFEMFATRQQSETKAEFVKWIREKYRNDISAFNKRWNLSLKDFSELKEMTFKDYPSETADKDFYLFSEIMVKKYIDVPCDAVEKIDGNHLNLGMRYAWISSDLLYKAGERFDVFSINGYGLTPPPTSEIAERSGKPVMIGEFHHGAVDRGLPATGIVGVLSQQDRVDAYRNYVEQGFARPELVGIHYFQWIDQPFYGRFDGENYNIGVVDIANYPYEELTNAMIETNKQIYEIGDGAIKPFKKDIVKIPPIHY</sequence>
<dbReference type="KEGG" id="mro:MROS_0970"/>